<reference evidence="2" key="1">
    <citation type="submission" date="2019-11" db="UniProtKB">
        <authorList>
            <consortium name="WormBaseParasite"/>
        </authorList>
    </citation>
    <scope>IDENTIFICATION</scope>
</reference>
<feature type="chain" id="PRO_5024321380" evidence="1">
    <location>
        <begin position="17"/>
        <end position="51"/>
    </location>
</feature>
<name>A0A5K3G328_MESCO</name>
<proteinExistence type="predicted"/>
<organism evidence="2">
    <name type="scientific">Mesocestoides corti</name>
    <name type="common">Flatworm</name>
    <dbReference type="NCBI Taxonomy" id="53468"/>
    <lineage>
        <taxon>Eukaryota</taxon>
        <taxon>Metazoa</taxon>
        <taxon>Spiralia</taxon>
        <taxon>Lophotrochozoa</taxon>
        <taxon>Platyhelminthes</taxon>
        <taxon>Cestoda</taxon>
        <taxon>Eucestoda</taxon>
        <taxon>Cyclophyllidea</taxon>
        <taxon>Mesocestoididae</taxon>
        <taxon>Mesocestoides</taxon>
    </lineage>
</organism>
<dbReference type="WBParaSite" id="MCU_014920-RA">
    <property type="protein sequence ID" value="MCU_014920-RA"/>
    <property type="gene ID" value="MCU_014920"/>
</dbReference>
<feature type="signal peptide" evidence="1">
    <location>
        <begin position="1"/>
        <end position="16"/>
    </location>
</feature>
<keyword evidence="1" id="KW-0732">Signal</keyword>
<protein>
    <submittedName>
        <fullName evidence="2">Secreted protein</fullName>
    </submittedName>
</protein>
<accession>A0A5K3G328</accession>
<evidence type="ECO:0000256" key="1">
    <source>
        <dbReference type="SAM" id="SignalP"/>
    </source>
</evidence>
<sequence length="51" mass="5928">MLKLVCLMTLLWWAEADSPTNPEREQIVDLLTKIREEVDPPASNMMLMVRV</sequence>
<dbReference type="AlphaFoldDB" id="A0A5K3G328"/>
<evidence type="ECO:0000313" key="2">
    <source>
        <dbReference type="WBParaSite" id="MCU_014920-RA"/>
    </source>
</evidence>